<proteinExistence type="inferred from homology"/>
<evidence type="ECO:0000256" key="2">
    <source>
        <dbReference type="ARBA" id="ARBA00022705"/>
    </source>
</evidence>
<evidence type="ECO:0000256" key="4">
    <source>
        <dbReference type="ARBA" id="ARBA00023242"/>
    </source>
</evidence>
<dbReference type="InterPro" id="IPR018607">
    <property type="entry name" value="Ctf8"/>
</dbReference>
<organism evidence="8 9">
    <name type="scientific">Seiridium unicorne</name>
    <dbReference type="NCBI Taxonomy" id="138068"/>
    <lineage>
        <taxon>Eukaryota</taxon>
        <taxon>Fungi</taxon>
        <taxon>Dikarya</taxon>
        <taxon>Ascomycota</taxon>
        <taxon>Pezizomycotina</taxon>
        <taxon>Sordariomycetes</taxon>
        <taxon>Xylariomycetidae</taxon>
        <taxon>Amphisphaeriales</taxon>
        <taxon>Sporocadaceae</taxon>
        <taxon>Seiridium</taxon>
    </lineage>
</organism>
<evidence type="ECO:0000313" key="8">
    <source>
        <dbReference type="EMBL" id="KAK9416734.1"/>
    </source>
</evidence>
<keyword evidence="4" id="KW-0539">Nucleus</keyword>
<evidence type="ECO:0000256" key="7">
    <source>
        <dbReference type="SAM" id="MobiDB-lite"/>
    </source>
</evidence>
<keyword evidence="2" id="KW-0235">DNA replication</keyword>
<evidence type="ECO:0000256" key="6">
    <source>
        <dbReference type="ARBA" id="ARBA00038447"/>
    </source>
</evidence>
<accession>A0ABR2UQ32</accession>
<dbReference type="EMBL" id="JARVKF010000404">
    <property type="protein sequence ID" value="KAK9416734.1"/>
    <property type="molecule type" value="Genomic_DNA"/>
</dbReference>
<dbReference type="PANTHER" id="PTHR28605:SF1">
    <property type="entry name" value="CHROMOSOME TRANSMISSION FIDELITY FACTOR 8"/>
    <property type="match status" value="1"/>
</dbReference>
<comment type="caution">
    <text evidence="8">The sequence shown here is derived from an EMBL/GenBank/DDBJ whole genome shotgun (WGS) entry which is preliminary data.</text>
</comment>
<feature type="region of interest" description="Disordered" evidence="7">
    <location>
        <begin position="1"/>
        <end position="23"/>
    </location>
</feature>
<evidence type="ECO:0000256" key="5">
    <source>
        <dbReference type="ARBA" id="ARBA00023306"/>
    </source>
</evidence>
<name>A0ABR2UQ32_9PEZI</name>
<evidence type="ECO:0008006" key="10">
    <source>
        <dbReference type="Google" id="ProtNLM"/>
    </source>
</evidence>
<dbReference type="Pfam" id="PF09696">
    <property type="entry name" value="Ctf8"/>
    <property type="match status" value="1"/>
</dbReference>
<evidence type="ECO:0000256" key="1">
    <source>
        <dbReference type="ARBA" id="ARBA00004123"/>
    </source>
</evidence>
<keyword evidence="3" id="KW-0238">DNA-binding</keyword>
<sequence>MATSVKLYPRKPGSANLASNPLPQLVQTPSGLALLELQGTINLPQSDPESEGQSPEIPIGRILFEDYNPNALDPSNTSWMKRVQLYVGQHQRLTGEVKKLPKAIAIIRKRHSDESDSAMTVAEDEEKAGDLEVVEIVKYKLIFSSRPEPVGTS</sequence>
<gene>
    <name evidence="8" type="ORF">SUNI508_09432</name>
</gene>
<reference evidence="8 9" key="1">
    <citation type="journal article" date="2024" name="J. Plant Pathol.">
        <title>Sequence and assembly of the genome of Seiridium unicorne, isolate CBS 538.82, causal agent of cypress canker disease.</title>
        <authorList>
            <person name="Scali E."/>
            <person name="Rocca G.D."/>
            <person name="Danti R."/>
            <person name="Garbelotto M."/>
            <person name="Barberini S."/>
            <person name="Baroncelli R."/>
            <person name="Emiliani G."/>
        </authorList>
    </citation>
    <scope>NUCLEOTIDE SEQUENCE [LARGE SCALE GENOMIC DNA]</scope>
    <source>
        <strain evidence="8 9">BM-138-508</strain>
    </source>
</reference>
<evidence type="ECO:0000313" key="9">
    <source>
        <dbReference type="Proteomes" id="UP001408356"/>
    </source>
</evidence>
<evidence type="ECO:0000256" key="3">
    <source>
        <dbReference type="ARBA" id="ARBA00023125"/>
    </source>
</evidence>
<dbReference type="Proteomes" id="UP001408356">
    <property type="component" value="Unassembled WGS sequence"/>
</dbReference>
<comment type="similarity">
    <text evidence="6">Belongs to the CTF8 family.</text>
</comment>
<comment type="subcellular location">
    <subcellularLocation>
        <location evidence="1">Nucleus</location>
    </subcellularLocation>
</comment>
<dbReference type="PANTHER" id="PTHR28605">
    <property type="entry name" value="CTF8, CHROMOSOME TRANSMISSION FIDELITY FACTOR 8 HOMOLOG (S. CEREVISIAE)"/>
    <property type="match status" value="1"/>
</dbReference>
<protein>
    <recommendedName>
        <fullName evidence="10">Sister chromatid cohesion protein Ctf8</fullName>
    </recommendedName>
</protein>
<keyword evidence="9" id="KW-1185">Reference proteome</keyword>
<keyword evidence="5" id="KW-0131">Cell cycle</keyword>